<proteinExistence type="predicted"/>
<evidence type="ECO:0000256" key="1">
    <source>
        <dbReference type="SAM" id="SignalP"/>
    </source>
</evidence>
<keyword evidence="1" id="KW-0732">Signal</keyword>
<protein>
    <submittedName>
        <fullName evidence="2">Uncharacterized protein</fullName>
    </submittedName>
</protein>
<reference evidence="2" key="1">
    <citation type="journal article" date="2023" name="Plants (Basel)">
        <title>Genomic Analysis of Leptolyngbya boryana CZ1 Reveals Efficient Carbon Fixation Modules.</title>
        <authorList>
            <person name="Bai X."/>
            <person name="Wang H."/>
            <person name="Cheng W."/>
            <person name="Wang J."/>
            <person name="Ma M."/>
            <person name="Hu H."/>
            <person name="Song Z."/>
            <person name="Ma H."/>
            <person name="Fan Y."/>
            <person name="Du C."/>
            <person name="Xu J."/>
        </authorList>
    </citation>
    <scope>NUCLEOTIDE SEQUENCE</scope>
    <source>
        <strain evidence="2">CZ1</strain>
    </source>
</reference>
<dbReference type="RefSeq" id="WP_316427191.1">
    <property type="nucleotide sequence ID" value="NZ_CP130144.1"/>
</dbReference>
<dbReference type="EMBL" id="CP130144">
    <property type="protein sequence ID" value="WNZ45665.1"/>
    <property type="molecule type" value="Genomic_DNA"/>
</dbReference>
<name>A0AA96X4Y2_LEPBY</name>
<dbReference type="AlphaFoldDB" id="A0AA96X4Y2"/>
<evidence type="ECO:0000313" key="2">
    <source>
        <dbReference type="EMBL" id="WNZ45665.1"/>
    </source>
</evidence>
<organism evidence="2">
    <name type="scientific">Leptolyngbya boryana CZ1</name>
    <dbReference type="NCBI Taxonomy" id="3060204"/>
    <lineage>
        <taxon>Bacteria</taxon>
        <taxon>Bacillati</taxon>
        <taxon>Cyanobacteriota</taxon>
        <taxon>Cyanophyceae</taxon>
        <taxon>Leptolyngbyales</taxon>
        <taxon>Leptolyngbyaceae</taxon>
        <taxon>Leptolyngbya group</taxon>
        <taxon>Leptolyngbya</taxon>
    </lineage>
</organism>
<gene>
    <name evidence="2" type="ORF">Q2T42_28155</name>
</gene>
<feature type="signal peptide" evidence="1">
    <location>
        <begin position="1"/>
        <end position="17"/>
    </location>
</feature>
<sequence>MTVAAVIVSSVSLPAFASPLPLQKGIYYGGGSRYIQIAAKGARLCFHGYSGRGATVASITPDPGLEGFYRINGWTDTVLYQQDLKTLLFGSTNNLLPYEADDNLSQDISGSLQQCLESNTPFQRRFDARGRLIH</sequence>
<accession>A0AA96X4Y2</accession>
<reference evidence="2" key="2">
    <citation type="submission" date="2023-07" db="EMBL/GenBank/DDBJ databases">
        <authorList>
            <person name="Bai X.-H."/>
            <person name="Wang H.-H."/>
            <person name="Wang J."/>
            <person name="Ma M.-Y."/>
            <person name="Hu H.-H."/>
            <person name="Song Z.-L."/>
            <person name="Ma H.-G."/>
            <person name="Fan Y."/>
            <person name="Du C.-Y."/>
            <person name="Xu J.-C."/>
        </authorList>
    </citation>
    <scope>NUCLEOTIDE SEQUENCE</scope>
    <source>
        <strain evidence="2">CZ1</strain>
    </source>
</reference>
<feature type="chain" id="PRO_5041700568" evidence="1">
    <location>
        <begin position="18"/>
        <end position="134"/>
    </location>
</feature>